<dbReference type="SMART" id="SM00316">
    <property type="entry name" value="S1"/>
    <property type="match status" value="13"/>
</dbReference>
<organism evidence="8 9">
    <name type="scientific">Magnaporthiopsis poae (strain ATCC 64411 / 73-15)</name>
    <name type="common">Kentucky bluegrass fungus</name>
    <name type="synonym">Magnaporthe poae</name>
    <dbReference type="NCBI Taxonomy" id="644358"/>
    <lineage>
        <taxon>Eukaryota</taxon>
        <taxon>Fungi</taxon>
        <taxon>Dikarya</taxon>
        <taxon>Ascomycota</taxon>
        <taxon>Pezizomycotina</taxon>
        <taxon>Sordariomycetes</taxon>
        <taxon>Sordariomycetidae</taxon>
        <taxon>Magnaporthales</taxon>
        <taxon>Magnaporthaceae</taxon>
        <taxon>Magnaporthiopsis</taxon>
    </lineage>
</organism>
<feature type="domain" description="S1 motif" evidence="6">
    <location>
        <begin position="1305"/>
        <end position="1376"/>
    </location>
</feature>
<dbReference type="Gene3D" id="1.25.40.10">
    <property type="entry name" value="Tetratricopeptide repeat domain"/>
    <property type="match status" value="1"/>
</dbReference>
<keyword evidence="4" id="KW-0539">Nucleus</keyword>
<feature type="compositionally biased region" description="Low complexity" evidence="5">
    <location>
        <begin position="1792"/>
        <end position="1801"/>
    </location>
</feature>
<dbReference type="EMBL" id="ADBL01001956">
    <property type="status" value="NOT_ANNOTATED_CDS"/>
    <property type="molecule type" value="Genomic_DNA"/>
</dbReference>
<feature type="compositionally biased region" description="Basic and acidic residues" evidence="5">
    <location>
        <begin position="83"/>
        <end position="109"/>
    </location>
</feature>
<dbReference type="VEuPathDB" id="FungiDB:MAPG_08099"/>
<dbReference type="GO" id="GO:0006364">
    <property type="term" value="P:rRNA processing"/>
    <property type="evidence" value="ECO:0007669"/>
    <property type="project" value="UniProtKB-KW"/>
</dbReference>
<evidence type="ECO:0000313" key="7">
    <source>
        <dbReference type="EMBL" id="KLU89123.1"/>
    </source>
</evidence>
<reference evidence="7" key="3">
    <citation type="submission" date="2011-03" db="EMBL/GenBank/DDBJ databases">
        <title>Annotation of Magnaporthe poae ATCC 64411.</title>
        <authorList>
            <person name="Ma L.-J."/>
            <person name="Dead R."/>
            <person name="Young S.K."/>
            <person name="Zeng Q."/>
            <person name="Gargeya S."/>
            <person name="Fitzgerald M."/>
            <person name="Haas B."/>
            <person name="Abouelleil A."/>
            <person name="Alvarado L."/>
            <person name="Arachchi H.M."/>
            <person name="Berlin A."/>
            <person name="Brown A."/>
            <person name="Chapman S.B."/>
            <person name="Chen Z."/>
            <person name="Dunbar C."/>
            <person name="Freedman E."/>
            <person name="Gearin G."/>
            <person name="Gellesch M."/>
            <person name="Goldberg J."/>
            <person name="Griggs A."/>
            <person name="Gujja S."/>
            <person name="Heiman D."/>
            <person name="Howarth C."/>
            <person name="Larson L."/>
            <person name="Lui A."/>
            <person name="MacDonald P.J.P."/>
            <person name="Mehta T."/>
            <person name="Montmayeur A."/>
            <person name="Murphy C."/>
            <person name="Neiman D."/>
            <person name="Pearson M."/>
            <person name="Priest M."/>
            <person name="Roberts A."/>
            <person name="Saif S."/>
            <person name="Shea T."/>
            <person name="Shenoy N."/>
            <person name="Sisk P."/>
            <person name="Stolte C."/>
            <person name="Sykes S."/>
            <person name="Yandava C."/>
            <person name="Wortman J."/>
            <person name="Nusbaum C."/>
            <person name="Birren B."/>
        </authorList>
    </citation>
    <scope>NUCLEOTIDE SEQUENCE</scope>
    <source>
        <strain evidence="7">ATCC 64411</strain>
    </source>
</reference>
<dbReference type="InterPro" id="IPR048059">
    <property type="entry name" value="Rrp5_S1_rpt_hs1_sc1"/>
</dbReference>
<dbReference type="FunFam" id="2.40.50.140:FF:000266">
    <property type="entry name" value="rRNA biogenesis protein rrp5"/>
    <property type="match status" value="1"/>
</dbReference>
<feature type="region of interest" description="Disordered" evidence="5">
    <location>
        <begin position="190"/>
        <end position="209"/>
    </location>
</feature>
<dbReference type="InterPro" id="IPR057301">
    <property type="entry name" value="Rrp5_OB_4th"/>
</dbReference>
<feature type="compositionally biased region" description="Basic and acidic residues" evidence="5">
    <location>
        <begin position="40"/>
        <end position="53"/>
    </location>
</feature>
<feature type="region of interest" description="Disordered" evidence="5">
    <location>
        <begin position="1766"/>
        <end position="1801"/>
    </location>
</feature>
<dbReference type="PROSITE" id="PS50126">
    <property type="entry name" value="S1"/>
    <property type="match status" value="11"/>
</dbReference>
<dbReference type="FunFam" id="2.40.50.140:FF:000159">
    <property type="entry name" value="rRNA biogenesis protein rrp5"/>
    <property type="match status" value="1"/>
</dbReference>
<feature type="domain" description="S1 motif" evidence="6">
    <location>
        <begin position="729"/>
        <end position="803"/>
    </location>
</feature>
<feature type="compositionally biased region" description="Acidic residues" evidence="5">
    <location>
        <begin position="1434"/>
        <end position="1459"/>
    </location>
</feature>
<dbReference type="GO" id="GO:0032040">
    <property type="term" value="C:small-subunit processome"/>
    <property type="evidence" value="ECO:0007669"/>
    <property type="project" value="TreeGrafter"/>
</dbReference>
<accession>A0A0C4E6G1</accession>
<dbReference type="SUPFAM" id="SSF48452">
    <property type="entry name" value="TPR-like"/>
    <property type="match status" value="2"/>
</dbReference>
<dbReference type="Proteomes" id="UP000011715">
    <property type="component" value="Unassembled WGS sequence"/>
</dbReference>
<dbReference type="PANTHER" id="PTHR23270:SF10">
    <property type="entry name" value="PROTEIN RRP5 HOMOLOG"/>
    <property type="match status" value="1"/>
</dbReference>
<feature type="domain" description="S1 motif" evidence="6">
    <location>
        <begin position="825"/>
        <end position="892"/>
    </location>
</feature>
<dbReference type="FunFam" id="1.25.40.10:FF:000467">
    <property type="entry name" value="Putative rRNA biogenesis protein RRP5"/>
    <property type="match status" value="1"/>
</dbReference>
<feature type="domain" description="S1 motif" evidence="6">
    <location>
        <begin position="1217"/>
        <end position="1285"/>
    </location>
</feature>
<evidence type="ECO:0000256" key="4">
    <source>
        <dbReference type="ARBA" id="ARBA00023242"/>
    </source>
</evidence>
<evidence type="ECO:0000256" key="1">
    <source>
        <dbReference type="ARBA" id="ARBA00004604"/>
    </source>
</evidence>
<dbReference type="InterPro" id="IPR055430">
    <property type="entry name" value="HAT_Syf1_CNRKL1_C"/>
</dbReference>
<feature type="compositionally biased region" description="Acidic residues" evidence="5">
    <location>
        <begin position="196"/>
        <end position="209"/>
    </location>
</feature>
<feature type="compositionally biased region" description="Basic and acidic residues" evidence="5">
    <location>
        <begin position="1"/>
        <end position="14"/>
    </location>
</feature>
<dbReference type="InterPro" id="IPR045209">
    <property type="entry name" value="Rrp5"/>
</dbReference>
<dbReference type="FunFam" id="2.40.50.140:FF:000103">
    <property type="entry name" value="protein RRP5 homolog"/>
    <property type="match status" value="2"/>
</dbReference>
<feature type="region of interest" description="Disordered" evidence="5">
    <location>
        <begin position="1381"/>
        <end position="1461"/>
    </location>
</feature>
<reference evidence="8" key="5">
    <citation type="submission" date="2015-06" db="UniProtKB">
        <authorList>
            <consortium name="EnsemblFungi"/>
        </authorList>
    </citation>
    <scope>IDENTIFICATION</scope>
    <source>
        <strain evidence="8">ATCC 64411</strain>
    </source>
</reference>
<dbReference type="CDD" id="cd05702">
    <property type="entry name" value="S1_Rrp5_repeat_hs11_sc8"/>
    <property type="match status" value="1"/>
</dbReference>
<dbReference type="CDD" id="cd05706">
    <property type="entry name" value="S1_Rrp5_repeat_sc10"/>
    <property type="match status" value="1"/>
</dbReference>
<dbReference type="EMBL" id="GL876972">
    <property type="protein sequence ID" value="KLU89123.1"/>
    <property type="molecule type" value="Genomic_DNA"/>
</dbReference>
<dbReference type="FunFam" id="2.40.50.140:FF:000155">
    <property type="entry name" value="rRNA biogenesis protein RRP5"/>
    <property type="match status" value="1"/>
</dbReference>
<dbReference type="OrthoDB" id="412781at2759"/>
<dbReference type="Pfam" id="PF23459">
    <property type="entry name" value="S1_RRP5"/>
    <property type="match status" value="2"/>
</dbReference>
<evidence type="ECO:0000256" key="3">
    <source>
        <dbReference type="ARBA" id="ARBA00022737"/>
    </source>
</evidence>
<sequence length="1801" mass="196201">MGSLKRKDAPENRYSHATPAKRISGEPPSKRAKSQAASNPKDKAAPKQDDRTASHASAPPVISRLKEDEPMFPRGGGSVLSPLEHKQIQIQAKKDVLFEQESGVHDRKSGQSTNKKTKSTKPKETAAFSATKDRSEVRVESLNFKRLVKGSLVLGQVSKIGSLELELSLPNSLVGHVPITAVSEHLTKKLESDAAAGEEEQDDADDGSESDLGALFSVGQFVRAYVSSTDSGPAPAKAKRRIELSLYPELANSGLAESDVVENSTVAGSILSVEDHGYVVSLGIQDSQLRGFLPKKEVDPSIPPTRLVPGCVHMFLVSGRRASGTVARLSLLSGNLGNLKLYPASAKTINTFLPGTAVEVLVSNVSSRGLVGKVIGHLDVTADVIHSGCGPDGIDLQETYKVGSKIKARIICNFPATESPKLGISLLPHVTSLKPKLVAVEGKDDAHPLAVLPGSSTVEECVVRKVKPDIGLFVDVGVEGVPGFVHISRVKDGKIDALYEISGPYKTGSTHRGRVIGYSALDGVFLVSFERSVLERPYLRIEDVPVGDVVSVTIEKLVIKEDGVSGLIVRLAEGITGFVPEMHLADVRLQHPEKKFKEGLKVKARVLSIDPAKHQLRLTLKKTLLNSETKPIKAFDEVSVGQQFPGTIVKIKSIGAFVQFYGTLRGFMPISEMSEAYIRDPNEHFRVGQVVNVHVVNVDPAAKRLIVSCKDPAAFGMEKRLALQTLKLGQLVSAKVTQKSEDEISLELVDSLLKAVLRSSHLTDKSASKNQSALNKIRVGQTLDGLVVLEKDEGRRTVVLSLKPSLVKASKDGRLLTALQDVKVGSLAQGFVRNITTTAVFVQFAGNLSALLPRSLMTAEMQAQESFGLRLHQPILVKVHSVDDKRLVVAMPDAEPPSKADKQSATSKRIVNAVDSAISSTDDITVGRITKARISSVKKTQLNVALGDNVQGRVDVSEVFDSWDEIEDPKDPLHKFTAKQVIDVRVIGVHDARNYRFLPFSHRTAHSVLELTAKPSSLRETARGYKPLALDDVKAGSSYLSFVNNNDGNCLWVNLSPAVRGRIRAAEVSDDSTLSKDLRQHFPVGSALRTRVVSLNTENGHLDLSARSARPNERLTWDELQKNTVMLARVTKVNDRQVLIQISDTVSGPVHMVDFSDDYDQANPLKYSKNDIIRVAVVSVDRSNKKVRLSTRESRVLNSALPVKDREITAVSQIEVGSIIRGFVKNVSDKGLFVSLGGVDAFVRIADLSDAYLKEWKDHFQVDQLVKGRVLAVNAATGQVQMSLKASVVDEDYKPLPGFADFKKGQIVTGKVRKVADFGTFILVDKSANVSGLCHRTEMADKPVKDATRLYKEGDSVKAIVLSVDAAKRKMALGLKPSYFEDADSDEDMEGDGDEEEDAGVDLASDDSGDSASEDEDMEDADSVVLFTGGDEGVSLDEDGLDDEDGDDTSMADVQEDDSLPGLDAGGFDWSGGGLDETVDGAEVDESGITTKKSKKRKKVDVEVDRTGDLDSKGPQTASDFERLLLGQPNSSSLWIAYMAFQMQVSELSKAREIAERAINTINVREETEKLNVWIAYLNLEVAYGTDETLDEVFKRACQYNDEQEVYERLTSICIQSGKNDKVDELFQAMVKKFGSKSPDVWLNYAHFLYTSGGSAERGRALLPRALKSLDSRAHLMLTSKFAALEFRCAGGEPERGRTVFEGLLATYPKRFDLWNQLLDLETAAADKDAGVVRDVFERGTKVKGLKPRQAKAWFQRWAKWEEANGDAKSRGRVTAKAQEWASSAETRKAETAAAQQANEE</sequence>
<dbReference type="Pfam" id="PF00575">
    <property type="entry name" value="S1"/>
    <property type="match status" value="5"/>
</dbReference>
<dbReference type="OMA" id="GQYLRAY"/>
<dbReference type="GO" id="GO:0003723">
    <property type="term" value="F:RNA binding"/>
    <property type="evidence" value="ECO:0007669"/>
    <property type="project" value="TreeGrafter"/>
</dbReference>
<evidence type="ECO:0000259" key="6">
    <source>
        <dbReference type="PROSITE" id="PS50126"/>
    </source>
</evidence>
<feature type="domain" description="S1 motif" evidence="6">
    <location>
        <begin position="1123"/>
        <end position="1192"/>
    </location>
</feature>
<feature type="domain" description="S1 motif" evidence="6">
    <location>
        <begin position="150"/>
        <end position="247"/>
    </location>
</feature>
<reference evidence="9" key="2">
    <citation type="submission" date="2010-05" db="EMBL/GenBank/DDBJ databases">
        <title>The genome sequence of Magnaporthe poae strain ATCC 64411.</title>
        <authorList>
            <person name="Ma L.-J."/>
            <person name="Dead R."/>
            <person name="Young S."/>
            <person name="Zeng Q."/>
            <person name="Koehrsen M."/>
            <person name="Alvarado L."/>
            <person name="Berlin A."/>
            <person name="Chapman S.B."/>
            <person name="Chen Z."/>
            <person name="Freedman E."/>
            <person name="Gellesch M."/>
            <person name="Goldberg J."/>
            <person name="Griggs A."/>
            <person name="Gujja S."/>
            <person name="Heilman E.R."/>
            <person name="Heiman D."/>
            <person name="Hepburn T."/>
            <person name="Howarth C."/>
            <person name="Jen D."/>
            <person name="Larson L."/>
            <person name="Mehta T."/>
            <person name="Neiman D."/>
            <person name="Pearson M."/>
            <person name="Roberts A."/>
            <person name="Saif S."/>
            <person name="Shea T."/>
            <person name="Shenoy N."/>
            <person name="Sisk P."/>
            <person name="Stolte C."/>
            <person name="Sykes S."/>
            <person name="Walk T."/>
            <person name="White J."/>
            <person name="Yandava C."/>
            <person name="Haas B."/>
            <person name="Nusbaum C."/>
            <person name="Birren B."/>
        </authorList>
    </citation>
    <scope>NUCLEOTIDE SEQUENCE [LARGE SCALE GENOMIC DNA]</scope>
    <source>
        <strain evidence="9">ATCC 64411 / 73-15</strain>
    </source>
</reference>
<dbReference type="PANTHER" id="PTHR23270">
    <property type="entry name" value="PROGRAMMED CELL DEATH PROTEIN 11 PRE-RRNA PROCESSING PROTEIN RRP5"/>
    <property type="match status" value="1"/>
</dbReference>
<dbReference type="FunFam" id="2.40.50.140:FF:000279">
    <property type="entry name" value="rRNA biogenesis protein rrp5"/>
    <property type="match status" value="1"/>
</dbReference>
<dbReference type="InterPro" id="IPR003029">
    <property type="entry name" value="S1_domain"/>
</dbReference>
<proteinExistence type="predicted"/>
<evidence type="ECO:0000313" key="9">
    <source>
        <dbReference type="Proteomes" id="UP000011715"/>
    </source>
</evidence>
<feature type="region of interest" description="Disordered" evidence="5">
    <location>
        <begin position="1"/>
        <end position="132"/>
    </location>
</feature>
<keyword evidence="2" id="KW-0698">rRNA processing</keyword>
<feature type="domain" description="S1 motif" evidence="6">
    <location>
        <begin position="455"/>
        <end position="530"/>
    </location>
</feature>
<dbReference type="Gene3D" id="2.40.50.140">
    <property type="entry name" value="Nucleic acid-binding proteins"/>
    <property type="match status" value="12"/>
</dbReference>
<dbReference type="Pfam" id="PF23231">
    <property type="entry name" value="HAT_Syf1_CNRKL1_C"/>
    <property type="match status" value="1"/>
</dbReference>
<feature type="compositionally biased region" description="Acidic residues" evidence="5">
    <location>
        <begin position="1381"/>
        <end position="1422"/>
    </location>
</feature>
<dbReference type="Pfam" id="PF24685">
    <property type="entry name" value="OB_RRP5_4th"/>
    <property type="match status" value="1"/>
</dbReference>
<comment type="subcellular location">
    <subcellularLocation>
        <location evidence="1">Nucleus</location>
        <location evidence="1">Nucleolus</location>
    </subcellularLocation>
</comment>
<gene>
    <name evidence="7" type="ORF">MAPG_08099</name>
</gene>
<protein>
    <recommendedName>
        <fullName evidence="6">S1 motif domain-containing protein</fullName>
    </recommendedName>
</protein>
<reference evidence="8" key="4">
    <citation type="journal article" date="2015" name="G3 (Bethesda)">
        <title>Genome sequences of three phytopathogenic species of the Magnaporthaceae family of fungi.</title>
        <authorList>
            <person name="Okagaki L.H."/>
            <person name="Nunes C.C."/>
            <person name="Sailsbery J."/>
            <person name="Clay B."/>
            <person name="Brown D."/>
            <person name="John T."/>
            <person name="Oh Y."/>
            <person name="Young N."/>
            <person name="Fitzgerald M."/>
            <person name="Haas B.J."/>
            <person name="Zeng Q."/>
            <person name="Young S."/>
            <person name="Adiconis X."/>
            <person name="Fan L."/>
            <person name="Levin J.Z."/>
            <person name="Mitchell T.K."/>
            <person name="Okubara P.A."/>
            <person name="Farman M.L."/>
            <person name="Kohn L.M."/>
            <person name="Birren B."/>
            <person name="Ma L.-J."/>
            <person name="Dean R.A."/>
        </authorList>
    </citation>
    <scope>NUCLEOTIDE SEQUENCE</scope>
    <source>
        <strain evidence="8">ATCC 64411 / 73-15</strain>
    </source>
</reference>
<name>A0A0C4E6G1_MAGP6</name>
<reference evidence="7" key="1">
    <citation type="submission" date="2010-05" db="EMBL/GenBank/DDBJ databases">
        <title>The Genome Sequence of Magnaporthe poae strain ATCC 64411.</title>
        <authorList>
            <consortium name="The Broad Institute Genome Sequencing Platform"/>
            <consortium name="Broad Institute Genome Sequencing Center for Infectious Disease"/>
            <person name="Ma L.-J."/>
            <person name="Dead R."/>
            <person name="Young S."/>
            <person name="Zeng Q."/>
            <person name="Koehrsen M."/>
            <person name="Alvarado L."/>
            <person name="Berlin A."/>
            <person name="Chapman S.B."/>
            <person name="Chen Z."/>
            <person name="Freedman E."/>
            <person name="Gellesch M."/>
            <person name="Goldberg J."/>
            <person name="Griggs A."/>
            <person name="Gujja S."/>
            <person name="Heilman E.R."/>
            <person name="Heiman D."/>
            <person name="Hepburn T."/>
            <person name="Howarth C."/>
            <person name="Jen D."/>
            <person name="Larson L."/>
            <person name="Mehta T."/>
            <person name="Neiman D."/>
            <person name="Pearson M."/>
            <person name="Roberts A."/>
            <person name="Saif S."/>
            <person name="Shea T."/>
            <person name="Shenoy N."/>
            <person name="Sisk P."/>
            <person name="Stolte C."/>
            <person name="Sykes S."/>
            <person name="Walk T."/>
            <person name="White J."/>
            <person name="Yandava C."/>
            <person name="Haas B."/>
            <person name="Nusbaum C."/>
            <person name="Birren B."/>
        </authorList>
    </citation>
    <scope>NUCLEOTIDE SEQUENCE</scope>
    <source>
        <strain evidence="7">ATCC 64411</strain>
    </source>
</reference>
<dbReference type="eggNOG" id="KOG1070">
    <property type="taxonomic scope" value="Eukaryota"/>
</dbReference>
<dbReference type="InterPro" id="IPR003107">
    <property type="entry name" value="HAT"/>
</dbReference>
<keyword evidence="9" id="KW-1185">Reference proteome</keyword>
<evidence type="ECO:0000256" key="5">
    <source>
        <dbReference type="SAM" id="MobiDB-lite"/>
    </source>
</evidence>
<dbReference type="CDD" id="cd05697">
    <property type="entry name" value="S1_Rrp5_repeat_hs5"/>
    <property type="match status" value="1"/>
</dbReference>
<evidence type="ECO:0000313" key="8">
    <source>
        <dbReference type="EnsemblFungi" id="MAPG_08099T0"/>
    </source>
</evidence>
<keyword evidence="3" id="KW-0677">Repeat</keyword>
<dbReference type="InterPro" id="IPR048058">
    <property type="entry name" value="Rrp5_S1_rpt_hs11_sc8"/>
</dbReference>
<feature type="domain" description="S1 motif" evidence="6">
    <location>
        <begin position="927"/>
        <end position="1003"/>
    </location>
</feature>
<evidence type="ECO:0000256" key="2">
    <source>
        <dbReference type="ARBA" id="ARBA00022552"/>
    </source>
</evidence>
<dbReference type="EnsemblFungi" id="MAPG_08099T0">
    <property type="protein sequence ID" value="MAPG_08099T0"/>
    <property type="gene ID" value="MAPG_08099"/>
</dbReference>
<dbReference type="InterPro" id="IPR057302">
    <property type="entry name" value="Rrp5_S1"/>
</dbReference>
<dbReference type="InterPro" id="IPR012340">
    <property type="entry name" value="NA-bd_OB-fold"/>
</dbReference>
<feature type="domain" description="S1 motif" evidence="6">
    <location>
        <begin position="641"/>
        <end position="710"/>
    </location>
</feature>
<dbReference type="CDD" id="cd05693">
    <property type="entry name" value="S1_Rrp5_repeat_hs1_sc1"/>
    <property type="match status" value="1"/>
</dbReference>
<dbReference type="STRING" id="644358.A0A0C4E6G1"/>
<dbReference type="SMART" id="SM00386">
    <property type="entry name" value="HAT"/>
    <property type="match status" value="6"/>
</dbReference>
<dbReference type="InterPro" id="IPR011990">
    <property type="entry name" value="TPR-like_helical_dom_sf"/>
</dbReference>
<feature type="domain" description="S1 motif" evidence="6">
    <location>
        <begin position="547"/>
        <end position="621"/>
    </location>
</feature>
<dbReference type="SUPFAM" id="SSF50249">
    <property type="entry name" value="Nucleic acid-binding proteins"/>
    <property type="match status" value="12"/>
</dbReference>
<feature type="domain" description="S1 motif" evidence="6">
    <location>
        <begin position="1036"/>
        <end position="1107"/>
    </location>
</feature>
<dbReference type="CDD" id="cd05707">
    <property type="entry name" value="S1_Rrp5_repeat_sc11"/>
    <property type="match status" value="1"/>
</dbReference>